<comment type="subcellular location">
    <subcellularLocation>
        <location evidence="8">Cytoplasm</location>
    </subcellularLocation>
</comment>
<accession>A0A926DRJ2</accession>
<dbReference type="GO" id="GO:0072344">
    <property type="term" value="P:rescue of stalled ribosome"/>
    <property type="evidence" value="ECO:0007669"/>
    <property type="project" value="UniProtKB-UniRule"/>
</dbReference>
<evidence type="ECO:0000256" key="2">
    <source>
        <dbReference type="ARBA" id="ARBA00022555"/>
    </source>
</evidence>
<evidence type="ECO:0000256" key="7">
    <source>
        <dbReference type="ARBA" id="ARBA00050038"/>
    </source>
</evidence>
<dbReference type="HAMAP" id="MF_00083">
    <property type="entry name" value="Pept_tRNA_hydro_bact"/>
    <property type="match status" value="1"/>
</dbReference>
<dbReference type="GO" id="GO:0004045">
    <property type="term" value="F:peptidyl-tRNA hydrolase activity"/>
    <property type="evidence" value="ECO:0007669"/>
    <property type="project" value="UniProtKB-UniRule"/>
</dbReference>
<dbReference type="GO" id="GO:0005737">
    <property type="term" value="C:cytoplasm"/>
    <property type="evidence" value="ECO:0007669"/>
    <property type="project" value="UniProtKB-SubCell"/>
</dbReference>
<protein>
    <recommendedName>
        <fullName evidence="7 8">Peptidyl-tRNA hydrolase</fullName>
        <shortName evidence="8">Pth</shortName>
        <ecNumber evidence="1 8">3.1.1.29</ecNumber>
    </recommendedName>
</protein>
<comment type="catalytic activity">
    <reaction evidence="6 8">
        <text>an N-acyl-L-alpha-aminoacyl-tRNA + H2O = an N-acyl-L-amino acid + a tRNA + H(+)</text>
        <dbReference type="Rhea" id="RHEA:54448"/>
        <dbReference type="Rhea" id="RHEA-COMP:10123"/>
        <dbReference type="Rhea" id="RHEA-COMP:13883"/>
        <dbReference type="ChEBI" id="CHEBI:15377"/>
        <dbReference type="ChEBI" id="CHEBI:15378"/>
        <dbReference type="ChEBI" id="CHEBI:59874"/>
        <dbReference type="ChEBI" id="CHEBI:78442"/>
        <dbReference type="ChEBI" id="CHEBI:138191"/>
        <dbReference type="EC" id="3.1.1.29"/>
    </reaction>
</comment>
<dbReference type="SUPFAM" id="SSF53178">
    <property type="entry name" value="Peptidyl-tRNA hydrolase-like"/>
    <property type="match status" value="1"/>
</dbReference>
<keyword evidence="4 8" id="KW-0694">RNA-binding</keyword>
<dbReference type="EC" id="3.1.1.29" evidence="1 8"/>
<dbReference type="InterPro" id="IPR036416">
    <property type="entry name" value="Pept_tRNA_hydro_sf"/>
</dbReference>
<comment type="function">
    <text evidence="8">Hydrolyzes ribosome-free peptidyl-tRNAs (with 1 or more amino acids incorporated), which drop off the ribosome during protein synthesis, or as a result of ribosome stalling.</text>
</comment>
<dbReference type="RefSeq" id="WP_249289793.1">
    <property type="nucleotide sequence ID" value="NZ_JACRSQ010000014.1"/>
</dbReference>
<dbReference type="Gene3D" id="3.40.50.1470">
    <property type="entry name" value="Peptidyl-tRNA hydrolase"/>
    <property type="match status" value="1"/>
</dbReference>
<dbReference type="AlphaFoldDB" id="A0A926DRJ2"/>
<comment type="function">
    <text evidence="8">Catalyzes the release of premature peptidyl moieties from peptidyl-tRNA molecules trapped in stalled 50S ribosomal subunits, and thus maintains levels of free tRNAs and 50S ribosomes.</text>
</comment>
<reference evidence="9" key="1">
    <citation type="submission" date="2020-08" db="EMBL/GenBank/DDBJ databases">
        <title>Genome public.</title>
        <authorList>
            <person name="Liu C."/>
            <person name="Sun Q."/>
        </authorList>
    </citation>
    <scope>NUCLEOTIDE SEQUENCE</scope>
    <source>
        <strain evidence="9">NSJ-32</strain>
    </source>
</reference>
<keyword evidence="8" id="KW-0963">Cytoplasm</keyword>
<keyword evidence="2 8" id="KW-0820">tRNA-binding</keyword>
<keyword evidence="3 8" id="KW-0378">Hydrolase</keyword>
<comment type="similarity">
    <text evidence="5 8">Belongs to the PTH family.</text>
</comment>
<feature type="binding site" evidence="8">
    <location>
        <position position="64"/>
    </location>
    <ligand>
        <name>tRNA</name>
        <dbReference type="ChEBI" id="CHEBI:17843"/>
    </ligand>
</feature>
<dbReference type="FunFam" id="3.40.50.1470:FF:000001">
    <property type="entry name" value="Peptidyl-tRNA hydrolase"/>
    <property type="match status" value="1"/>
</dbReference>
<dbReference type="GO" id="GO:0006515">
    <property type="term" value="P:protein quality control for misfolded or incompletely synthesized proteins"/>
    <property type="evidence" value="ECO:0007669"/>
    <property type="project" value="UniProtKB-UniRule"/>
</dbReference>
<gene>
    <name evidence="8" type="primary">pth</name>
    <name evidence="9" type="ORF">H8730_10165</name>
</gene>
<dbReference type="InterPro" id="IPR001328">
    <property type="entry name" value="Pept_tRNA_hydro"/>
</dbReference>
<evidence type="ECO:0000256" key="1">
    <source>
        <dbReference type="ARBA" id="ARBA00013260"/>
    </source>
</evidence>
<sequence>MILIVGLGNPDLKYASTRHNVGFEAVACLLEAYHIKGEKKKFHALLAQGDIEGTPCLLCRPQTYMNNSGVAVREIMDFYKISVDGLIVIYDDISIPFGALRLRGGGSAGGHNGMKSVIAHVGSQDFPRVRIGVGEKPPGWDLAEYVLSNFSKDEIPVIGETIHQAAQAAACIVSQGLDRAMNRFNLKAPQGGHDGSKRDI</sequence>
<feature type="site" description="Discriminates between blocked and unblocked aminoacyl-tRNA" evidence="8">
    <location>
        <position position="9"/>
    </location>
</feature>
<keyword evidence="10" id="KW-1185">Reference proteome</keyword>
<dbReference type="Proteomes" id="UP000657006">
    <property type="component" value="Unassembled WGS sequence"/>
</dbReference>
<comment type="caution">
    <text evidence="9">The sequence shown here is derived from an EMBL/GenBank/DDBJ whole genome shotgun (WGS) entry which is preliminary data.</text>
</comment>
<dbReference type="EMBL" id="JACRSQ010000014">
    <property type="protein sequence ID" value="MBC8543908.1"/>
    <property type="molecule type" value="Genomic_DNA"/>
</dbReference>
<feature type="binding site" evidence="8">
    <location>
        <position position="14"/>
    </location>
    <ligand>
        <name>tRNA</name>
        <dbReference type="ChEBI" id="CHEBI:17843"/>
    </ligand>
</feature>
<dbReference type="NCBIfam" id="TIGR00447">
    <property type="entry name" value="pth"/>
    <property type="match status" value="1"/>
</dbReference>
<dbReference type="PANTHER" id="PTHR17224:SF1">
    <property type="entry name" value="PEPTIDYL-TRNA HYDROLASE"/>
    <property type="match status" value="1"/>
</dbReference>
<organism evidence="9 10">
    <name type="scientific">Bianquea renquensis</name>
    <dbReference type="NCBI Taxonomy" id="2763661"/>
    <lineage>
        <taxon>Bacteria</taxon>
        <taxon>Bacillati</taxon>
        <taxon>Bacillota</taxon>
        <taxon>Clostridia</taxon>
        <taxon>Eubacteriales</taxon>
        <taxon>Bianqueaceae</taxon>
        <taxon>Bianquea</taxon>
    </lineage>
</organism>
<dbReference type="PANTHER" id="PTHR17224">
    <property type="entry name" value="PEPTIDYL-TRNA HYDROLASE"/>
    <property type="match status" value="1"/>
</dbReference>
<feature type="site" description="Stabilizes the basic form of H active site to accept a proton" evidence="8">
    <location>
        <position position="91"/>
    </location>
</feature>
<comment type="subunit">
    <text evidence="8">Monomer.</text>
</comment>
<feature type="binding site" evidence="8">
    <location>
        <position position="66"/>
    </location>
    <ligand>
        <name>tRNA</name>
        <dbReference type="ChEBI" id="CHEBI:17843"/>
    </ligand>
</feature>
<evidence type="ECO:0000256" key="8">
    <source>
        <dbReference type="HAMAP-Rule" id="MF_00083"/>
    </source>
</evidence>
<name>A0A926DRJ2_9FIRM</name>
<proteinExistence type="inferred from homology"/>
<dbReference type="CDD" id="cd00462">
    <property type="entry name" value="PTH"/>
    <property type="match status" value="1"/>
</dbReference>
<feature type="binding site" evidence="8">
    <location>
        <position position="112"/>
    </location>
    <ligand>
        <name>tRNA</name>
        <dbReference type="ChEBI" id="CHEBI:17843"/>
    </ligand>
</feature>
<evidence type="ECO:0000256" key="3">
    <source>
        <dbReference type="ARBA" id="ARBA00022801"/>
    </source>
</evidence>
<feature type="active site" description="Proton acceptor" evidence="8">
    <location>
        <position position="19"/>
    </location>
</feature>
<dbReference type="Pfam" id="PF01195">
    <property type="entry name" value="Pept_tRNA_hydro"/>
    <property type="match status" value="1"/>
</dbReference>
<dbReference type="InterPro" id="IPR018171">
    <property type="entry name" value="Pept_tRNA_hydro_CS"/>
</dbReference>
<evidence type="ECO:0000313" key="10">
    <source>
        <dbReference type="Proteomes" id="UP000657006"/>
    </source>
</evidence>
<dbReference type="GO" id="GO:0000049">
    <property type="term" value="F:tRNA binding"/>
    <property type="evidence" value="ECO:0007669"/>
    <property type="project" value="UniProtKB-UniRule"/>
</dbReference>
<evidence type="ECO:0000256" key="6">
    <source>
        <dbReference type="ARBA" id="ARBA00048707"/>
    </source>
</evidence>
<evidence type="ECO:0000313" key="9">
    <source>
        <dbReference type="EMBL" id="MBC8543908.1"/>
    </source>
</evidence>
<evidence type="ECO:0000256" key="4">
    <source>
        <dbReference type="ARBA" id="ARBA00022884"/>
    </source>
</evidence>
<dbReference type="PROSITE" id="PS01196">
    <property type="entry name" value="PEPT_TRNA_HYDROL_2"/>
    <property type="match status" value="1"/>
</dbReference>
<evidence type="ECO:0000256" key="5">
    <source>
        <dbReference type="ARBA" id="ARBA00038063"/>
    </source>
</evidence>